<feature type="signal peptide" evidence="3">
    <location>
        <begin position="1"/>
        <end position="17"/>
    </location>
</feature>
<dbReference type="EMBL" id="KZ678135">
    <property type="protein sequence ID" value="PSN67293.1"/>
    <property type="molecule type" value="Genomic_DNA"/>
</dbReference>
<protein>
    <recommendedName>
        <fullName evidence="6">Mid2 domain-containing protein</fullName>
    </recommendedName>
</protein>
<dbReference type="STRING" id="1448308.A0A2T2NPF3"/>
<dbReference type="AlphaFoldDB" id="A0A2T2NPF3"/>
<accession>A0A2T2NPF3</accession>
<evidence type="ECO:0000313" key="5">
    <source>
        <dbReference type="Proteomes" id="UP000240883"/>
    </source>
</evidence>
<feature type="compositionally biased region" description="Low complexity" evidence="1">
    <location>
        <begin position="162"/>
        <end position="174"/>
    </location>
</feature>
<evidence type="ECO:0000256" key="3">
    <source>
        <dbReference type="SAM" id="SignalP"/>
    </source>
</evidence>
<keyword evidence="2" id="KW-1133">Transmembrane helix</keyword>
<reference evidence="4 5" key="1">
    <citation type="journal article" date="2018" name="Front. Microbiol.">
        <title>Genome-Wide Analysis of Corynespora cassiicola Leaf Fall Disease Putative Effectors.</title>
        <authorList>
            <person name="Lopez D."/>
            <person name="Ribeiro S."/>
            <person name="Label P."/>
            <person name="Fumanal B."/>
            <person name="Venisse J.S."/>
            <person name="Kohler A."/>
            <person name="de Oliveira R.R."/>
            <person name="Labutti K."/>
            <person name="Lipzen A."/>
            <person name="Lail K."/>
            <person name="Bauer D."/>
            <person name="Ohm R.A."/>
            <person name="Barry K.W."/>
            <person name="Spatafora J."/>
            <person name="Grigoriev I.V."/>
            <person name="Martin F.M."/>
            <person name="Pujade-Renaud V."/>
        </authorList>
    </citation>
    <scope>NUCLEOTIDE SEQUENCE [LARGE SCALE GENOMIC DNA]</scope>
    <source>
        <strain evidence="4 5">Philippines</strain>
    </source>
</reference>
<feature type="compositionally biased region" description="Low complexity" evidence="1">
    <location>
        <begin position="128"/>
        <end position="146"/>
    </location>
</feature>
<evidence type="ECO:0000256" key="1">
    <source>
        <dbReference type="SAM" id="MobiDB-lite"/>
    </source>
</evidence>
<feature type="region of interest" description="Disordered" evidence="1">
    <location>
        <begin position="126"/>
        <end position="178"/>
    </location>
</feature>
<feature type="transmembrane region" description="Helical" evidence="2">
    <location>
        <begin position="183"/>
        <end position="204"/>
    </location>
</feature>
<evidence type="ECO:0000313" key="4">
    <source>
        <dbReference type="EMBL" id="PSN67293.1"/>
    </source>
</evidence>
<evidence type="ECO:0008006" key="6">
    <source>
        <dbReference type="Google" id="ProtNLM"/>
    </source>
</evidence>
<feature type="region of interest" description="Disordered" evidence="1">
    <location>
        <begin position="221"/>
        <end position="271"/>
    </location>
</feature>
<keyword evidence="2" id="KW-0472">Membrane</keyword>
<keyword evidence="5" id="KW-1185">Reference proteome</keyword>
<evidence type="ECO:0000256" key="2">
    <source>
        <dbReference type="SAM" id="Phobius"/>
    </source>
</evidence>
<keyword evidence="3" id="KW-0732">Signal</keyword>
<name>A0A2T2NPF3_CORCC</name>
<organism evidence="4 5">
    <name type="scientific">Corynespora cassiicola Philippines</name>
    <dbReference type="NCBI Taxonomy" id="1448308"/>
    <lineage>
        <taxon>Eukaryota</taxon>
        <taxon>Fungi</taxon>
        <taxon>Dikarya</taxon>
        <taxon>Ascomycota</taxon>
        <taxon>Pezizomycotina</taxon>
        <taxon>Dothideomycetes</taxon>
        <taxon>Pleosporomycetidae</taxon>
        <taxon>Pleosporales</taxon>
        <taxon>Corynesporascaceae</taxon>
        <taxon>Corynespora</taxon>
    </lineage>
</organism>
<gene>
    <name evidence="4" type="ORF">BS50DRAFT_388389</name>
</gene>
<dbReference type="OrthoDB" id="5390143at2759"/>
<sequence length="271" mass="29270">MILSLIIAASLVSLSCCVEFVNPPAFVEESFSRNPVYPDRTMLRITWTSGKEDRPVSVILYQVNGTFENWVENPEYVLQNVINTTSFGWLVGTNKNLTFSNVFFLSIFEEGQSLGDANSHAFNISSNETPPILSESPSSPSQTESLVVKSLSSAVPTDEATPIPSSSNPSSAPSGGFPTSSKVGLGIGIPVAVAFGVGAGFFLFRRKKREKVGEVAENDNAPAHFESYHEPQKAPAEVDSSLHYQHVGSKTPEEGNTLLYELPGPQQRAGQ</sequence>
<dbReference type="Proteomes" id="UP000240883">
    <property type="component" value="Unassembled WGS sequence"/>
</dbReference>
<proteinExistence type="predicted"/>
<feature type="chain" id="PRO_5015504810" description="Mid2 domain-containing protein" evidence="3">
    <location>
        <begin position="18"/>
        <end position="271"/>
    </location>
</feature>
<keyword evidence="2" id="KW-0812">Transmembrane</keyword>